<comment type="caution">
    <text evidence="1">The sequence shown here is derived from an EMBL/GenBank/DDBJ whole genome shotgun (WGS) entry which is preliminary data.</text>
</comment>
<dbReference type="InterPro" id="IPR036388">
    <property type="entry name" value="WH-like_DNA-bd_sf"/>
</dbReference>
<gene>
    <name evidence="1" type="ORF">J2D77_13755</name>
</gene>
<dbReference type="EMBL" id="JAFVMH010000008">
    <property type="protein sequence ID" value="MBO1326215.1"/>
    <property type="molecule type" value="Genomic_DNA"/>
</dbReference>
<dbReference type="Proteomes" id="UP000664073">
    <property type="component" value="Unassembled WGS sequence"/>
</dbReference>
<dbReference type="GO" id="GO:0006355">
    <property type="term" value="P:regulation of DNA-templated transcription"/>
    <property type="evidence" value="ECO:0007669"/>
    <property type="project" value="UniProtKB-ARBA"/>
</dbReference>
<dbReference type="InterPro" id="IPR036390">
    <property type="entry name" value="WH_DNA-bd_sf"/>
</dbReference>
<evidence type="ECO:0000313" key="1">
    <source>
        <dbReference type="EMBL" id="MBO1326215.1"/>
    </source>
</evidence>
<evidence type="ECO:0000313" key="2">
    <source>
        <dbReference type="Proteomes" id="UP000664073"/>
    </source>
</evidence>
<proteinExistence type="predicted"/>
<dbReference type="Gene3D" id="1.10.10.10">
    <property type="entry name" value="Winged helix-like DNA-binding domain superfamily/Winged helix DNA-binding domain"/>
    <property type="match status" value="1"/>
</dbReference>
<sequence>MPRRRTIPTPKVISYEAMSGPQRDHAMKAILSVVRDALQRGPHTALELRAGVPRDLLGAFAPVLETMITAGEVAAVGHSVYVKVPWMPQTRRVEGNATRDLILGTLSTTMKSGATADELSHELFVPVAQVRVALTELENAGLIHETHHAGRYRMLSLRQARHVRRGAAGRFFADVRHG</sequence>
<organism evidence="1 2">
    <name type="scientific">Acetobacter garciniae</name>
    <dbReference type="NCBI Taxonomy" id="2817435"/>
    <lineage>
        <taxon>Bacteria</taxon>
        <taxon>Pseudomonadati</taxon>
        <taxon>Pseudomonadota</taxon>
        <taxon>Alphaproteobacteria</taxon>
        <taxon>Acetobacterales</taxon>
        <taxon>Acetobacteraceae</taxon>
        <taxon>Acetobacter</taxon>
    </lineage>
</organism>
<dbReference type="CDD" id="cd00090">
    <property type="entry name" value="HTH_ARSR"/>
    <property type="match status" value="1"/>
</dbReference>
<dbReference type="SUPFAM" id="SSF46785">
    <property type="entry name" value="Winged helix' DNA-binding domain"/>
    <property type="match status" value="1"/>
</dbReference>
<dbReference type="InterPro" id="IPR011991">
    <property type="entry name" value="ArsR-like_HTH"/>
</dbReference>
<dbReference type="RefSeq" id="WP_207846903.1">
    <property type="nucleotide sequence ID" value="NZ_JAFVMH010000008.1"/>
</dbReference>
<protein>
    <submittedName>
        <fullName evidence="1">Winged helix-turn-helix transcriptional regulator</fullName>
    </submittedName>
</protein>
<reference evidence="1" key="1">
    <citation type="submission" date="2021-03" db="EMBL/GenBank/DDBJ databases">
        <title>The complete genome sequence of Acetobacter sp. TBRC 12339.</title>
        <authorList>
            <person name="Charoenyingcharoen P."/>
            <person name="Yukphan P."/>
        </authorList>
    </citation>
    <scope>NUCLEOTIDE SEQUENCE</scope>
    <source>
        <strain evidence="1">TBRC 12339</strain>
    </source>
</reference>
<accession>A0A939KNZ1</accession>
<keyword evidence="2" id="KW-1185">Reference proteome</keyword>
<dbReference type="AlphaFoldDB" id="A0A939KNZ1"/>
<name>A0A939KNZ1_9PROT</name>